<accession>A0ACD0WFE2</accession>
<keyword evidence="2" id="KW-1185">Reference proteome</keyword>
<organism evidence="1 2">
    <name type="scientific">Clavispora lusitaniae</name>
    <name type="common">Candida lusitaniae</name>
    <dbReference type="NCBI Taxonomy" id="36911"/>
    <lineage>
        <taxon>Eukaryota</taxon>
        <taxon>Fungi</taxon>
        <taxon>Dikarya</taxon>
        <taxon>Ascomycota</taxon>
        <taxon>Saccharomycotina</taxon>
        <taxon>Pichiomycetes</taxon>
        <taxon>Metschnikowiaceae</taxon>
        <taxon>Clavispora</taxon>
    </lineage>
</organism>
<reference evidence="2" key="1">
    <citation type="journal article" date="2019" name="MBio">
        <title>Comparative genomics for the elucidation of multidrug resistance (MDR) in Candida lusitaniae.</title>
        <authorList>
            <person name="Kannan A."/>
            <person name="Asner S.A."/>
            <person name="Trachsel E."/>
            <person name="Kelly S."/>
            <person name="Parker J."/>
            <person name="Sanglard D."/>
        </authorList>
    </citation>
    <scope>NUCLEOTIDE SEQUENCE [LARGE SCALE GENOMIC DNA]</scope>
    <source>
        <strain evidence="2">P1</strain>
    </source>
</reference>
<evidence type="ECO:0000313" key="2">
    <source>
        <dbReference type="Proteomes" id="UP000326582"/>
    </source>
</evidence>
<name>A0ACD0WFE2_CLALS</name>
<dbReference type="EMBL" id="CP038484">
    <property type="protein sequence ID" value="QFZ25868.1"/>
    <property type="molecule type" value="Genomic_DNA"/>
</dbReference>
<keyword evidence="1" id="KW-0689">Ribosomal protein</keyword>
<evidence type="ECO:0000313" key="1">
    <source>
        <dbReference type="EMBL" id="QFZ25868.1"/>
    </source>
</evidence>
<dbReference type="Proteomes" id="UP000326582">
    <property type="component" value="Chromosome 1"/>
</dbReference>
<protein>
    <submittedName>
        <fullName evidence="1">40S ribosomal protein</fullName>
    </submittedName>
</protein>
<keyword evidence="1" id="KW-0687">Ribonucleoprotein</keyword>
<gene>
    <name evidence="1" type="ORF">EJF14_10987</name>
</gene>
<proteinExistence type="predicted"/>
<sequence>MESLDSFQDNVLETRRDLLTLFFGRTLTVQGQQRTQVELWLLQQLNLSDVDVLQWQDGLGGLFNFTANNLWNQLGGQSSQSDVRNFSLHDLNHLLSHFSQLGRLSVSGLLDSVGLSLGESNGEDSQNVVVSSLDGNVGFNQRLPLSDQGSQLVRSEVQTVEVGQQVLTLNFVNSQLDLSVRVVLRTLQVSQANFEDTALQTISSVLQTGRLVDQGLTDVSVLKGRRSLDVKPFLSGEWVDGLLLQTFLTLGQSLVLTNCHDVSY</sequence>